<feature type="compositionally biased region" description="Pro residues" evidence="7">
    <location>
        <begin position="558"/>
        <end position="569"/>
    </location>
</feature>
<keyword evidence="4 8" id="KW-0812">Transmembrane</keyword>
<dbReference type="EMBL" id="JYNL01000009">
    <property type="protein sequence ID" value="KMO82609.1"/>
    <property type="molecule type" value="Genomic_DNA"/>
</dbReference>
<sequence>MKNDRRLGVELGPPNIMFLVIVGIAAVLTTALLDLKPPVLWEVWAAVALVTLLIGVLTYRSRTLIGWIHRRLTLRRSPRNTIAIYEADGVGFTWDGDRAAAYIEVLPQAYATTVIGTDRETVIRALPMDDIREELVQFDIHCDAVTAVTVGYNYERPSQAATALQAAIGPVDALLYGRTFIEVGVNLSDSLDSVYARRGSDDIPAGISRTVKIAAERIRRRVAHAGWNTQILAKTALQDLHADLAPQFTTALAQEHWSSCGPNSMRAIAFTPAANAWTTGNYREWCRLNTHRQVHIVRLERRRDGRDHAEMYIGFLTADPSALSTVTALGLRREHGQQGDIFTAALPLAQTVRTTAVAGKTLAEDTPFPIPLAPGGIGTFIGHTANRAQVFVNFTVGSEPFYVFGPAVMCQQLLVWLSTSGRSIDITLPGDEWKLFASRIGATYGTHRDADIIVSDNNSYTDPTHAHQVRLVWSTTAPDAAPGYAIVAGPEECILHTPTGQIRYRWSVSTAEESFFTVARPQRREPAKRTPVAATPSLRTETPKRPELPRPSERPTRRQPPPPPRPEPPSGGRHATPPPRPPQR</sequence>
<evidence type="ECO:0000256" key="7">
    <source>
        <dbReference type="SAM" id="MobiDB-lite"/>
    </source>
</evidence>
<dbReference type="Pfam" id="PF11203">
    <property type="entry name" value="EccE"/>
    <property type="match status" value="1"/>
</dbReference>
<feature type="transmembrane region" description="Helical" evidence="8">
    <location>
        <begin position="39"/>
        <end position="59"/>
    </location>
</feature>
<organism evidence="10 11">
    <name type="scientific">Mycolicibacterium chlorophenolicum</name>
    <dbReference type="NCBI Taxonomy" id="37916"/>
    <lineage>
        <taxon>Bacteria</taxon>
        <taxon>Bacillati</taxon>
        <taxon>Actinomycetota</taxon>
        <taxon>Actinomycetes</taxon>
        <taxon>Mycobacteriales</taxon>
        <taxon>Mycobacteriaceae</taxon>
        <taxon>Mycolicibacterium</taxon>
    </lineage>
</organism>
<evidence type="ECO:0000313" key="10">
    <source>
        <dbReference type="EMBL" id="KMO82609.1"/>
    </source>
</evidence>
<dbReference type="InterPro" id="IPR050051">
    <property type="entry name" value="EccE_dom"/>
</dbReference>
<protein>
    <recommendedName>
        <fullName evidence="9">Type VII secretion system protein EccE domain-containing protein</fullName>
    </recommendedName>
</protein>
<keyword evidence="6 8" id="KW-0472">Membrane</keyword>
<accession>A0A0J6WJ49</accession>
<keyword evidence="5 8" id="KW-1133">Transmembrane helix</keyword>
<dbReference type="PATRIC" id="fig|37916.4.peg.1115"/>
<keyword evidence="3" id="KW-1003">Cell membrane</keyword>
<evidence type="ECO:0000256" key="4">
    <source>
        <dbReference type="ARBA" id="ARBA00022692"/>
    </source>
</evidence>
<feature type="compositionally biased region" description="Basic and acidic residues" evidence="7">
    <location>
        <begin position="541"/>
        <end position="556"/>
    </location>
</feature>
<evidence type="ECO:0000256" key="8">
    <source>
        <dbReference type="SAM" id="Phobius"/>
    </source>
</evidence>
<dbReference type="NCBIfam" id="TIGR03923">
    <property type="entry name" value="T7SS_EccE"/>
    <property type="match status" value="1"/>
</dbReference>
<dbReference type="AlphaFoldDB" id="A0A0J6WJ49"/>
<comment type="caution">
    <text evidence="10">The sequence shown here is derived from an EMBL/GenBank/DDBJ whole genome shotgun (WGS) entry which is preliminary data.</text>
</comment>
<feature type="domain" description="Type VII secretion system protein EccE" evidence="9">
    <location>
        <begin position="179"/>
        <end position="270"/>
    </location>
</feature>
<dbReference type="GO" id="GO:0005886">
    <property type="term" value="C:plasma membrane"/>
    <property type="evidence" value="ECO:0007669"/>
    <property type="project" value="UniProtKB-SubCell"/>
</dbReference>
<evidence type="ECO:0000256" key="2">
    <source>
        <dbReference type="ARBA" id="ARBA00007759"/>
    </source>
</evidence>
<gene>
    <name evidence="10" type="ORF">MCHLDSM_01232</name>
</gene>
<evidence type="ECO:0000256" key="6">
    <source>
        <dbReference type="ARBA" id="ARBA00023136"/>
    </source>
</evidence>
<comment type="similarity">
    <text evidence="2">Belongs to the EccE family.</text>
</comment>
<proteinExistence type="inferred from homology"/>
<reference evidence="10 11" key="1">
    <citation type="journal article" date="2015" name="Genome Biol. Evol.">
        <title>Characterization of Three Mycobacterium spp. with Potential Use in Bioremediation by Genome Sequencing and Comparative Genomics.</title>
        <authorList>
            <person name="Das S."/>
            <person name="Pettersson B.M."/>
            <person name="Behra P.R."/>
            <person name="Ramesh M."/>
            <person name="Dasgupta S."/>
            <person name="Bhattacharya A."/>
            <person name="Kirsebom L.A."/>
        </authorList>
    </citation>
    <scope>NUCLEOTIDE SEQUENCE [LARGE SCALE GENOMIC DNA]</scope>
    <source>
        <strain evidence="10 11">DSM 43826</strain>
    </source>
</reference>
<feature type="region of interest" description="Disordered" evidence="7">
    <location>
        <begin position="520"/>
        <end position="584"/>
    </location>
</feature>
<evidence type="ECO:0000256" key="1">
    <source>
        <dbReference type="ARBA" id="ARBA00004236"/>
    </source>
</evidence>
<keyword evidence="11" id="KW-1185">Reference proteome</keyword>
<feature type="transmembrane region" description="Helical" evidence="8">
    <location>
        <begin position="12"/>
        <end position="33"/>
    </location>
</feature>
<evidence type="ECO:0000259" key="9">
    <source>
        <dbReference type="Pfam" id="PF11203"/>
    </source>
</evidence>
<name>A0A0J6WJ49_9MYCO</name>
<dbReference type="InterPro" id="IPR021368">
    <property type="entry name" value="T7SS_EccE"/>
</dbReference>
<dbReference type="RefSeq" id="WP_048469147.1">
    <property type="nucleotide sequence ID" value="NZ_JYNL01000009.1"/>
</dbReference>
<evidence type="ECO:0000256" key="5">
    <source>
        <dbReference type="ARBA" id="ARBA00022989"/>
    </source>
</evidence>
<dbReference type="Proteomes" id="UP000036513">
    <property type="component" value="Unassembled WGS sequence"/>
</dbReference>
<dbReference type="STRING" id="37916.MCHLDSM_01232"/>
<comment type="subcellular location">
    <subcellularLocation>
        <location evidence="1">Cell membrane</location>
    </subcellularLocation>
</comment>
<evidence type="ECO:0000256" key="3">
    <source>
        <dbReference type="ARBA" id="ARBA00022475"/>
    </source>
</evidence>
<evidence type="ECO:0000313" key="11">
    <source>
        <dbReference type="Proteomes" id="UP000036513"/>
    </source>
</evidence>